<dbReference type="Pfam" id="PF00389">
    <property type="entry name" value="2-Hacid_dh"/>
    <property type="match status" value="1"/>
</dbReference>
<comment type="similarity">
    <text evidence="2 5">Belongs to the D-isomer specific 2-hydroxyacid dehydrogenase family.</text>
</comment>
<dbReference type="GO" id="GO:0016616">
    <property type="term" value="F:oxidoreductase activity, acting on the CH-OH group of donors, NAD or NADP as acceptor"/>
    <property type="evidence" value="ECO:0007669"/>
    <property type="project" value="InterPro"/>
</dbReference>
<dbReference type="InterPro" id="IPR006139">
    <property type="entry name" value="D-isomer_2_OHA_DH_cat_dom"/>
</dbReference>
<evidence type="ECO:0008006" key="9">
    <source>
        <dbReference type="Google" id="ProtNLM"/>
    </source>
</evidence>
<evidence type="ECO:0000259" key="6">
    <source>
        <dbReference type="Pfam" id="PF00389"/>
    </source>
</evidence>
<accession>A0A7S4C479</accession>
<dbReference type="SUPFAM" id="SSF51735">
    <property type="entry name" value="NAD(P)-binding Rossmann-fold domains"/>
    <property type="match status" value="1"/>
</dbReference>
<keyword evidence="4" id="KW-0539">Nucleus</keyword>
<evidence type="ECO:0000313" key="8">
    <source>
        <dbReference type="EMBL" id="CAE0786463.1"/>
    </source>
</evidence>
<evidence type="ECO:0000256" key="2">
    <source>
        <dbReference type="ARBA" id="ARBA00005854"/>
    </source>
</evidence>
<evidence type="ECO:0000256" key="3">
    <source>
        <dbReference type="ARBA" id="ARBA00023002"/>
    </source>
</evidence>
<dbReference type="GO" id="GO:0003713">
    <property type="term" value="F:transcription coactivator activity"/>
    <property type="evidence" value="ECO:0007669"/>
    <property type="project" value="TreeGrafter"/>
</dbReference>
<gene>
    <name evidence="8" type="ORF">PCAR00345_LOCUS39171</name>
</gene>
<dbReference type="PANTHER" id="PTHR46029:SF7">
    <property type="entry name" value="C-TERMINAL-BINDING PROTEIN"/>
    <property type="match status" value="1"/>
</dbReference>
<dbReference type="CDD" id="cd05299">
    <property type="entry name" value="CtBP_dh"/>
    <property type="match status" value="1"/>
</dbReference>
<dbReference type="GO" id="GO:0140297">
    <property type="term" value="F:DNA-binding transcription factor binding"/>
    <property type="evidence" value="ECO:0007669"/>
    <property type="project" value="TreeGrafter"/>
</dbReference>
<dbReference type="AlphaFoldDB" id="A0A7S4C479"/>
<dbReference type="InterPro" id="IPR043322">
    <property type="entry name" value="CtBP"/>
</dbReference>
<dbReference type="InterPro" id="IPR029753">
    <property type="entry name" value="D-isomer_DH_CS"/>
</dbReference>
<feature type="domain" description="D-isomer specific 2-hydroxyacid dehydrogenase catalytic" evidence="6">
    <location>
        <begin position="67"/>
        <end position="369"/>
    </location>
</feature>
<name>A0A7S4C479_CHRCT</name>
<dbReference type="GO" id="GO:0003714">
    <property type="term" value="F:transcription corepressor activity"/>
    <property type="evidence" value="ECO:0007669"/>
    <property type="project" value="InterPro"/>
</dbReference>
<proteinExistence type="inferred from homology"/>
<reference evidence="8" key="1">
    <citation type="submission" date="2021-01" db="EMBL/GenBank/DDBJ databases">
        <authorList>
            <person name="Corre E."/>
            <person name="Pelletier E."/>
            <person name="Niang G."/>
            <person name="Scheremetjew M."/>
            <person name="Finn R."/>
            <person name="Kale V."/>
            <person name="Holt S."/>
            <person name="Cochrane G."/>
            <person name="Meng A."/>
            <person name="Brown T."/>
            <person name="Cohen L."/>
        </authorList>
    </citation>
    <scope>NUCLEOTIDE SEQUENCE</scope>
    <source>
        <strain evidence="8">CCMP645</strain>
    </source>
</reference>
<comment type="subcellular location">
    <subcellularLocation>
        <location evidence="1">Nucleus</location>
    </subcellularLocation>
</comment>
<evidence type="ECO:0000256" key="4">
    <source>
        <dbReference type="ARBA" id="ARBA00023242"/>
    </source>
</evidence>
<dbReference type="SUPFAM" id="SSF52283">
    <property type="entry name" value="Formate/glycerate dehydrogenase catalytic domain-like"/>
    <property type="match status" value="1"/>
</dbReference>
<organism evidence="8">
    <name type="scientific">Chrysotila carterae</name>
    <name type="common">Marine alga</name>
    <name type="synonym">Syracosphaera carterae</name>
    <dbReference type="NCBI Taxonomy" id="13221"/>
    <lineage>
        <taxon>Eukaryota</taxon>
        <taxon>Haptista</taxon>
        <taxon>Haptophyta</taxon>
        <taxon>Prymnesiophyceae</taxon>
        <taxon>Isochrysidales</taxon>
        <taxon>Isochrysidaceae</taxon>
        <taxon>Chrysotila</taxon>
    </lineage>
</organism>
<keyword evidence="3 5" id="KW-0560">Oxidoreductase</keyword>
<dbReference type="PANTHER" id="PTHR46029">
    <property type="entry name" value="C-TERMINAL-BINDING PROTEIN"/>
    <property type="match status" value="1"/>
</dbReference>
<evidence type="ECO:0000256" key="5">
    <source>
        <dbReference type="RuleBase" id="RU003719"/>
    </source>
</evidence>
<dbReference type="GO" id="GO:0051287">
    <property type="term" value="F:NAD binding"/>
    <property type="evidence" value="ECO:0007669"/>
    <property type="project" value="InterPro"/>
</dbReference>
<dbReference type="GO" id="GO:0006357">
    <property type="term" value="P:regulation of transcription by RNA polymerase II"/>
    <property type="evidence" value="ECO:0007669"/>
    <property type="project" value="TreeGrafter"/>
</dbReference>
<dbReference type="Gene3D" id="3.40.50.720">
    <property type="entry name" value="NAD(P)-binding Rossmann-like Domain"/>
    <property type="match status" value="2"/>
</dbReference>
<dbReference type="InterPro" id="IPR006140">
    <property type="entry name" value="D-isomer_DH_NAD-bd"/>
</dbReference>
<dbReference type="PROSITE" id="PS00670">
    <property type="entry name" value="D_2_HYDROXYACID_DH_2"/>
    <property type="match status" value="1"/>
</dbReference>
<dbReference type="GO" id="GO:0005634">
    <property type="term" value="C:nucleus"/>
    <property type="evidence" value="ECO:0007669"/>
    <property type="project" value="UniProtKB-SubCell"/>
</dbReference>
<evidence type="ECO:0000259" key="7">
    <source>
        <dbReference type="Pfam" id="PF02826"/>
    </source>
</evidence>
<dbReference type="Pfam" id="PF02826">
    <property type="entry name" value="2-Hacid_dh_C"/>
    <property type="match status" value="1"/>
</dbReference>
<feature type="domain" description="D-isomer specific 2-hydroxyacid dehydrogenase NAD-binding" evidence="7">
    <location>
        <begin position="151"/>
        <end position="337"/>
    </location>
</feature>
<dbReference type="InterPro" id="IPR036291">
    <property type="entry name" value="NAD(P)-bd_dom_sf"/>
</dbReference>
<evidence type="ECO:0000256" key="1">
    <source>
        <dbReference type="ARBA" id="ARBA00004123"/>
    </source>
</evidence>
<dbReference type="GO" id="GO:0001221">
    <property type="term" value="F:transcription coregulator binding"/>
    <property type="evidence" value="ECO:0007669"/>
    <property type="project" value="TreeGrafter"/>
</dbReference>
<protein>
    <recommendedName>
        <fullName evidence="9">C-terminal binding protein</fullName>
    </recommendedName>
</protein>
<dbReference type="EMBL" id="HBIZ01063380">
    <property type="protein sequence ID" value="CAE0786463.1"/>
    <property type="molecule type" value="Transcribed_RNA"/>
</dbReference>
<sequence>MRLALTARRVTSASIGARLARVSQIRDLPSSKRVPLVGVIDMENKEGTVYTTTSVAEEIEQRELLGIANVVFTGAASMDEIDDSLSQNLEAVLLRRCSFASKELARLPHLKCVIRMGAGYDNVDLAACREKGVIVSNCPDAWVEEVADSSLSLLLALVRQTFALSRFVADGGGWTRQAELPRRGIRRLRGMRLGLVGLGRIGTAVAVRAKAFGMSVGFYDPHLQPGIEKGLGGLSRAASFEELLSQSDAVSFHCPLTPETRHMLNEDTLRACGGDGIFVVNAARGSVVDETALLHALTSGRVRGAALDVLSTEPLVPQALIDAQRSGANLVITPHAAFYSDEAFEEMRHIAAREVRRILQGQPPHYQVNR</sequence>
<dbReference type="InterPro" id="IPR051638">
    <property type="entry name" value="CTBP_dehydrogenase"/>
</dbReference>